<feature type="compositionally biased region" description="Polar residues" evidence="3">
    <location>
        <begin position="139"/>
        <end position="148"/>
    </location>
</feature>
<feature type="compositionally biased region" description="Polar residues" evidence="3">
    <location>
        <begin position="493"/>
        <end position="524"/>
    </location>
</feature>
<gene>
    <name evidence="5" type="ORF">D9615_008608</name>
</gene>
<evidence type="ECO:0000256" key="3">
    <source>
        <dbReference type="SAM" id="MobiDB-lite"/>
    </source>
</evidence>
<feature type="compositionally biased region" description="Polar residues" evidence="3">
    <location>
        <begin position="363"/>
        <end position="379"/>
    </location>
</feature>
<proteinExistence type="predicted"/>
<feature type="compositionally biased region" description="Acidic residues" evidence="3">
    <location>
        <begin position="175"/>
        <end position="184"/>
    </location>
</feature>
<keyword evidence="6" id="KW-1185">Reference proteome</keyword>
<keyword evidence="1 2" id="KW-0371">Homeobox</keyword>
<dbReference type="GO" id="GO:0000981">
    <property type="term" value="F:DNA-binding transcription factor activity, RNA polymerase II-specific"/>
    <property type="evidence" value="ECO:0007669"/>
    <property type="project" value="TreeGrafter"/>
</dbReference>
<dbReference type="EMBL" id="JAACJP010000028">
    <property type="protein sequence ID" value="KAF5376454.1"/>
    <property type="molecule type" value="Genomic_DNA"/>
</dbReference>
<accession>A0A8H5H4B9</accession>
<protein>
    <recommendedName>
        <fullName evidence="4">Homeobox domain-containing protein</fullName>
    </recommendedName>
</protein>
<comment type="caution">
    <text evidence="5">The sequence shown here is derived from an EMBL/GenBank/DDBJ whole genome shotgun (WGS) entry which is preliminary data.</text>
</comment>
<feature type="compositionally biased region" description="Basic and acidic residues" evidence="3">
    <location>
        <begin position="583"/>
        <end position="605"/>
    </location>
</feature>
<evidence type="ECO:0000256" key="2">
    <source>
        <dbReference type="RuleBase" id="RU000682"/>
    </source>
</evidence>
<dbReference type="PANTHER" id="PTHR46255">
    <property type="entry name" value="SHORT STATURE HOMEOBOX"/>
    <property type="match status" value="1"/>
</dbReference>
<feature type="region of interest" description="Disordered" evidence="3">
    <location>
        <begin position="254"/>
        <end position="454"/>
    </location>
</feature>
<feature type="compositionally biased region" description="Polar residues" evidence="3">
    <location>
        <begin position="72"/>
        <end position="95"/>
    </location>
</feature>
<feature type="compositionally biased region" description="Low complexity" evidence="3">
    <location>
        <begin position="397"/>
        <end position="408"/>
    </location>
</feature>
<evidence type="ECO:0000313" key="5">
    <source>
        <dbReference type="EMBL" id="KAF5376454.1"/>
    </source>
</evidence>
<keyword evidence="1 2" id="KW-0539">Nucleus</keyword>
<dbReference type="Pfam" id="PF00046">
    <property type="entry name" value="Homeodomain"/>
    <property type="match status" value="1"/>
</dbReference>
<evidence type="ECO:0000313" key="6">
    <source>
        <dbReference type="Proteomes" id="UP000565441"/>
    </source>
</evidence>
<feature type="region of interest" description="Disordered" evidence="3">
    <location>
        <begin position="72"/>
        <end position="211"/>
    </location>
</feature>
<feature type="domain" description="Homeobox" evidence="4">
    <location>
        <begin position="202"/>
        <end position="262"/>
    </location>
</feature>
<dbReference type="Proteomes" id="UP000565441">
    <property type="component" value="Unassembled WGS sequence"/>
</dbReference>
<feature type="compositionally biased region" description="Low complexity" evidence="3">
    <location>
        <begin position="320"/>
        <end position="335"/>
    </location>
</feature>
<feature type="region of interest" description="Disordered" evidence="3">
    <location>
        <begin position="487"/>
        <end position="605"/>
    </location>
</feature>
<name>A0A8H5H4B9_9AGAR</name>
<dbReference type="InterPro" id="IPR052631">
    <property type="entry name" value="Paired_homeobox_Bicoid"/>
</dbReference>
<dbReference type="SMART" id="SM00389">
    <property type="entry name" value="HOX"/>
    <property type="match status" value="1"/>
</dbReference>
<evidence type="ECO:0000256" key="1">
    <source>
        <dbReference type="PROSITE-ProRule" id="PRU00108"/>
    </source>
</evidence>
<dbReference type="PANTHER" id="PTHR46255:SF3">
    <property type="entry name" value="HOMEOBOX DOMAIN-CONTAINING PROTEIN"/>
    <property type="match status" value="1"/>
</dbReference>
<reference evidence="5 6" key="1">
    <citation type="journal article" date="2020" name="ISME J.">
        <title>Uncovering the hidden diversity of litter-decomposition mechanisms in mushroom-forming fungi.</title>
        <authorList>
            <person name="Floudas D."/>
            <person name="Bentzer J."/>
            <person name="Ahren D."/>
            <person name="Johansson T."/>
            <person name="Persson P."/>
            <person name="Tunlid A."/>
        </authorList>
    </citation>
    <scope>NUCLEOTIDE SEQUENCE [LARGE SCALE GENOMIC DNA]</scope>
    <source>
        <strain evidence="5 6">CBS 661.87</strain>
    </source>
</reference>
<dbReference type="Gene3D" id="1.10.10.60">
    <property type="entry name" value="Homeodomain-like"/>
    <property type="match status" value="1"/>
</dbReference>
<dbReference type="GO" id="GO:0005634">
    <property type="term" value="C:nucleus"/>
    <property type="evidence" value="ECO:0007669"/>
    <property type="project" value="UniProtKB-SubCell"/>
</dbReference>
<organism evidence="5 6">
    <name type="scientific">Tricholomella constricta</name>
    <dbReference type="NCBI Taxonomy" id="117010"/>
    <lineage>
        <taxon>Eukaryota</taxon>
        <taxon>Fungi</taxon>
        <taxon>Dikarya</taxon>
        <taxon>Basidiomycota</taxon>
        <taxon>Agaricomycotina</taxon>
        <taxon>Agaricomycetes</taxon>
        <taxon>Agaricomycetidae</taxon>
        <taxon>Agaricales</taxon>
        <taxon>Tricholomatineae</taxon>
        <taxon>Lyophyllaceae</taxon>
        <taxon>Tricholomella</taxon>
    </lineage>
</organism>
<feature type="DNA-binding region" description="Homeobox" evidence="1">
    <location>
        <begin position="204"/>
        <end position="263"/>
    </location>
</feature>
<dbReference type="InterPro" id="IPR001356">
    <property type="entry name" value="HD"/>
</dbReference>
<dbReference type="GO" id="GO:1990837">
    <property type="term" value="F:sequence-specific double-stranded DNA binding"/>
    <property type="evidence" value="ECO:0007669"/>
    <property type="project" value="TreeGrafter"/>
</dbReference>
<evidence type="ECO:0000259" key="4">
    <source>
        <dbReference type="PROSITE" id="PS50071"/>
    </source>
</evidence>
<dbReference type="SUPFAM" id="SSF46689">
    <property type="entry name" value="Homeodomain-like"/>
    <property type="match status" value="1"/>
</dbReference>
<feature type="compositionally biased region" description="Low complexity" evidence="3">
    <location>
        <begin position="115"/>
        <end position="130"/>
    </location>
</feature>
<dbReference type="OrthoDB" id="6159439at2759"/>
<keyword evidence="1 2" id="KW-0238">DNA-binding</keyword>
<sequence>MVALSATATTHAHEYPHHQWFYPGSSSLFSATIFLPSPRPALSPRCFEAASKDSPPLLFLAYPFDCMSKSRSATPTPNTFSSNITPSTESTTSRTYSHEHTPSVPTLGGGESSYPSRPAHPHSLPSLSSETSHRASRPVQPTESSTDLTMAKRFRRESPQMLGGPTDKSSPSSDSQDDMADTEMDDRQVSQAEAPAPAVPPPKKKRTRTLTTPHQSAVLHALLAQSRFPTTAMREEVGRSIGLSARKVQIWFQNQRQKARRPRSQSETRKRFPQYGPFPGGPENTALGSFPLALDQRPSHRMGPAPHSASQSDGSGYPISSGYHSSESYSGSLESPPQLLGPGMPGSELQPDLPYRGRPVISSRPSTALDSCAASSSGYTDPRRRFMRSPSPPRLFPLPSSSRPTTTSRLHDRDFSRTLPPLIFNPTPGRSSFSAPGPHGMHPSASRSAFSPPYYIKRSTSPEATFAHHPPEAASALSLALPPPYTLQPRPQWDNSTFTASLRSSDSPSWTRHGSRSASGSITPPRQPPTDPSAPVPEASTIEREAGFVENVRPQRSGRYDPVRATFIYTTPSEPLHPSSPEAGHRSRRADDHEEVQGDRSPAHS</sequence>
<dbReference type="CDD" id="cd00086">
    <property type="entry name" value="homeodomain"/>
    <property type="match status" value="1"/>
</dbReference>
<dbReference type="InterPro" id="IPR009057">
    <property type="entry name" value="Homeodomain-like_sf"/>
</dbReference>
<dbReference type="PROSITE" id="PS50071">
    <property type="entry name" value="HOMEOBOX_2"/>
    <property type="match status" value="1"/>
</dbReference>
<comment type="subcellular location">
    <subcellularLocation>
        <location evidence="1 2">Nucleus</location>
    </subcellularLocation>
</comment>
<dbReference type="AlphaFoldDB" id="A0A8H5H4B9"/>
<feature type="compositionally biased region" description="Pro residues" evidence="3">
    <location>
        <begin position="525"/>
        <end position="535"/>
    </location>
</feature>